<evidence type="ECO:0000256" key="3">
    <source>
        <dbReference type="SAM" id="MobiDB-lite"/>
    </source>
</evidence>
<name>A0A1Y2CTZ4_9FUNG</name>
<dbReference type="Proteomes" id="UP000193642">
    <property type="component" value="Unassembled WGS sequence"/>
</dbReference>
<keyword evidence="2" id="KW-0677">Repeat</keyword>
<feature type="compositionally biased region" description="Basic and acidic residues" evidence="3">
    <location>
        <begin position="311"/>
        <end position="327"/>
    </location>
</feature>
<dbReference type="InterPro" id="IPR057588">
    <property type="entry name" value="NWD1/2-like_WH"/>
</dbReference>
<evidence type="ECO:0000256" key="2">
    <source>
        <dbReference type="ARBA" id="ARBA00022737"/>
    </source>
</evidence>
<accession>A0A1Y2CTZ4</accession>
<dbReference type="Pfam" id="PF25469">
    <property type="entry name" value="WHD_NWD1"/>
    <property type="match status" value="1"/>
</dbReference>
<keyword evidence="6" id="KW-1185">Reference proteome</keyword>
<dbReference type="AlphaFoldDB" id="A0A1Y2CTZ4"/>
<evidence type="ECO:0000256" key="1">
    <source>
        <dbReference type="ARBA" id="ARBA00022574"/>
    </source>
</evidence>
<feature type="region of interest" description="Disordered" evidence="3">
    <location>
        <begin position="310"/>
        <end position="338"/>
    </location>
</feature>
<dbReference type="EMBL" id="MCGO01000007">
    <property type="protein sequence ID" value="ORY50509.1"/>
    <property type="molecule type" value="Genomic_DNA"/>
</dbReference>
<evidence type="ECO:0000313" key="5">
    <source>
        <dbReference type="EMBL" id="ORY50509.1"/>
    </source>
</evidence>
<proteinExistence type="predicted"/>
<evidence type="ECO:0000313" key="6">
    <source>
        <dbReference type="Proteomes" id="UP000193642"/>
    </source>
</evidence>
<sequence>MKDSIAFNQIAFFDHNFYGERDIPTEIDAAVFDQLVIQAHSINSIPQQFTIASEALLEKWYELDENWVPPRRILRPISSVIPEYSDPTNDEAHKKWIYDNKIPLQALMKISAVKLGRNGILEPASVQRFVQSQFQSEVLYGIVRQSRRGEWNKSLMFTNSSFEDQEVGNAVASKDDRRLLEKLTEYLYGSVPRDNRLEMNEGRTSMNSDSSGAPVNPITSAIEDGILHLGESRLEPNRLNEEILVHITQFKLRANDHKLREHLIEKVIAYIFRTDAVSLPPFIISGDSSMGKTAIIGKVIQTCIQRMAENLQERKPNPSPTMKRDESSGSLSSNATSVGTACTTNTVEMQTLVKKTKSILLSGGLSAKRGSIQPVFIARIVGITPDSSTSYGLMKSITHQICLAYNVSTNIDDEISLEMFREALKFATAEKPLVITLAKVDSLVSGPMNSRISWLIDVVPPFVRIIVSAHDEEVITFVTKRIRARAPSVVYAACKNGPPPSQAELDTAHDPYILKVGEIIAPVLKACLKKMNDAAKRKIRVEQAEALRKAFADCTPVNGIVPIRMMKLLHSISKEWKSFTPVDSLQFPKTIREALEMQLIKLEAVHGKKLVSTVLGLIAMSRDGLTQNEILDLVSLDSELRDLNHDGGLINHKLLPLIYDAKKYFMRRTVWDI</sequence>
<dbReference type="OrthoDB" id="2163395at2759"/>
<reference evidence="5 6" key="1">
    <citation type="submission" date="2016-07" db="EMBL/GenBank/DDBJ databases">
        <title>Pervasive Adenine N6-methylation of Active Genes in Fungi.</title>
        <authorList>
            <consortium name="DOE Joint Genome Institute"/>
            <person name="Mondo S.J."/>
            <person name="Dannebaum R.O."/>
            <person name="Kuo R.C."/>
            <person name="Labutti K."/>
            <person name="Haridas S."/>
            <person name="Kuo A."/>
            <person name="Salamov A."/>
            <person name="Ahrendt S.R."/>
            <person name="Lipzen A."/>
            <person name="Sullivan W."/>
            <person name="Andreopoulos W.B."/>
            <person name="Clum A."/>
            <person name="Lindquist E."/>
            <person name="Daum C."/>
            <person name="Ramamoorthy G.K."/>
            <person name="Gryganskyi A."/>
            <person name="Culley D."/>
            <person name="Magnuson J.K."/>
            <person name="James T.Y."/>
            <person name="O'Malley M.A."/>
            <person name="Stajich J.E."/>
            <person name="Spatafora J.W."/>
            <person name="Visel A."/>
            <person name="Grigoriev I.V."/>
        </authorList>
    </citation>
    <scope>NUCLEOTIDE SEQUENCE [LARGE SCALE GENOMIC DNA]</scope>
    <source>
        <strain evidence="5 6">JEL800</strain>
    </source>
</reference>
<protein>
    <recommendedName>
        <fullName evidence="4">NWD1/2-like winged helix-turn-helix domain-containing protein</fullName>
    </recommendedName>
</protein>
<dbReference type="PANTHER" id="PTHR19871:SF14">
    <property type="entry name" value="DUF4062 DOMAIN-CONTAINING PROTEIN"/>
    <property type="match status" value="1"/>
</dbReference>
<evidence type="ECO:0000259" key="4">
    <source>
        <dbReference type="Pfam" id="PF25469"/>
    </source>
</evidence>
<gene>
    <name evidence="5" type="ORF">BCR33DRAFT_531255</name>
</gene>
<feature type="compositionally biased region" description="Polar residues" evidence="3">
    <location>
        <begin position="328"/>
        <end position="338"/>
    </location>
</feature>
<feature type="domain" description="NWD1/2-like winged helix-turn-helix" evidence="4">
    <location>
        <begin position="589"/>
        <end position="640"/>
    </location>
</feature>
<keyword evidence="1" id="KW-0853">WD repeat</keyword>
<dbReference type="PANTHER" id="PTHR19871">
    <property type="entry name" value="BETA TRANSDUCIN-RELATED PROTEIN"/>
    <property type="match status" value="1"/>
</dbReference>
<dbReference type="STRING" id="329046.A0A1Y2CTZ4"/>
<organism evidence="5 6">
    <name type="scientific">Rhizoclosmatium globosum</name>
    <dbReference type="NCBI Taxonomy" id="329046"/>
    <lineage>
        <taxon>Eukaryota</taxon>
        <taxon>Fungi</taxon>
        <taxon>Fungi incertae sedis</taxon>
        <taxon>Chytridiomycota</taxon>
        <taxon>Chytridiomycota incertae sedis</taxon>
        <taxon>Chytridiomycetes</taxon>
        <taxon>Chytridiales</taxon>
        <taxon>Chytriomycetaceae</taxon>
        <taxon>Rhizoclosmatium</taxon>
    </lineage>
</organism>
<comment type="caution">
    <text evidence="5">The sequence shown here is derived from an EMBL/GenBank/DDBJ whole genome shotgun (WGS) entry which is preliminary data.</text>
</comment>
<dbReference type="InterPro" id="IPR052752">
    <property type="entry name" value="NACHT-WD_repeat"/>
</dbReference>